<dbReference type="CDD" id="cd00093">
    <property type="entry name" value="HTH_XRE"/>
    <property type="match status" value="1"/>
</dbReference>
<reference evidence="3" key="2">
    <citation type="journal article" date="2021" name="PeerJ">
        <title>Extensive microbial diversity within the chicken gut microbiome revealed by metagenomics and culture.</title>
        <authorList>
            <person name="Gilroy R."/>
            <person name="Ravi A."/>
            <person name="Getino M."/>
            <person name="Pursley I."/>
            <person name="Horton D.L."/>
            <person name="Alikhan N.F."/>
            <person name="Baker D."/>
            <person name="Gharbi K."/>
            <person name="Hall N."/>
            <person name="Watson M."/>
            <person name="Adriaenssens E.M."/>
            <person name="Foster-Nyarko E."/>
            <person name="Jarju S."/>
            <person name="Secka A."/>
            <person name="Antonio M."/>
            <person name="Oren A."/>
            <person name="Chaudhuri R.R."/>
            <person name="La Ragione R."/>
            <person name="Hildebrand F."/>
            <person name="Pallen M.J."/>
        </authorList>
    </citation>
    <scope>NUCLEOTIDE SEQUENCE</scope>
    <source>
        <strain evidence="3">F6-4510</strain>
    </source>
</reference>
<dbReference type="AlphaFoldDB" id="A0A9D9H588"/>
<sequence length="120" mass="13447">MKARIKTIRKNLGFTQADFGQKIGVKGNTITGYEKGLRNPSSAVINSICREFGVNEVWLRTGEGEPFAVIDKEDRFFNNLGKLGTSDNDFVINIINYLAEASPEKLDIIEEFMKKCLGLE</sequence>
<dbReference type="Proteomes" id="UP000823611">
    <property type="component" value="Unassembled WGS sequence"/>
</dbReference>
<evidence type="ECO:0000256" key="1">
    <source>
        <dbReference type="ARBA" id="ARBA00023125"/>
    </source>
</evidence>
<dbReference type="SUPFAM" id="SSF47413">
    <property type="entry name" value="lambda repressor-like DNA-binding domains"/>
    <property type="match status" value="1"/>
</dbReference>
<feature type="domain" description="HTH cro/C1-type" evidence="2">
    <location>
        <begin position="5"/>
        <end position="59"/>
    </location>
</feature>
<dbReference type="Gene3D" id="1.10.260.40">
    <property type="entry name" value="lambda repressor-like DNA-binding domains"/>
    <property type="match status" value="1"/>
</dbReference>
<evidence type="ECO:0000313" key="4">
    <source>
        <dbReference type="Proteomes" id="UP000823611"/>
    </source>
</evidence>
<evidence type="ECO:0000313" key="3">
    <source>
        <dbReference type="EMBL" id="MBO8435293.1"/>
    </source>
</evidence>
<proteinExistence type="predicted"/>
<dbReference type="Pfam" id="PF01381">
    <property type="entry name" value="HTH_3"/>
    <property type="match status" value="1"/>
</dbReference>
<evidence type="ECO:0000259" key="2">
    <source>
        <dbReference type="PROSITE" id="PS50943"/>
    </source>
</evidence>
<dbReference type="SMART" id="SM00530">
    <property type="entry name" value="HTH_XRE"/>
    <property type="match status" value="1"/>
</dbReference>
<dbReference type="PANTHER" id="PTHR46558:SF4">
    <property type="entry name" value="DNA-BIDING PHAGE PROTEIN"/>
    <property type="match status" value="1"/>
</dbReference>
<comment type="caution">
    <text evidence="3">The sequence shown here is derived from an EMBL/GenBank/DDBJ whole genome shotgun (WGS) entry which is preliminary data.</text>
</comment>
<protein>
    <submittedName>
        <fullName evidence="3">Helix-turn-helix transcriptional regulator</fullName>
    </submittedName>
</protein>
<keyword evidence="1" id="KW-0238">DNA-binding</keyword>
<name>A0A9D9H588_9FIRM</name>
<organism evidence="3 4">
    <name type="scientific">Candidatus Fimicola merdigallinarum</name>
    <dbReference type="NCBI Taxonomy" id="2840819"/>
    <lineage>
        <taxon>Bacteria</taxon>
        <taxon>Bacillati</taxon>
        <taxon>Bacillota</taxon>
        <taxon>Clostridia</taxon>
        <taxon>Lachnospirales</taxon>
        <taxon>Lachnospiraceae</taxon>
        <taxon>Lachnospiraceae incertae sedis</taxon>
        <taxon>Candidatus Fimicola</taxon>
    </lineage>
</organism>
<dbReference type="GO" id="GO:0003677">
    <property type="term" value="F:DNA binding"/>
    <property type="evidence" value="ECO:0007669"/>
    <property type="project" value="UniProtKB-KW"/>
</dbReference>
<dbReference type="EMBL" id="JADIMX010000160">
    <property type="protein sequence ID" value="MBO8435293.1"/>
    <property type="molecule type" value="Genomic_DNA"/>
</dbReference>
<dbReference type="PROSITE" id="PS50943">
    <property type="entry name" value="HTH_CROC1"/>
    <property type="match status" value="1"/>
</dbReference>
<gene>
    <name evidence="3" type="ORF">IAC55_08250</name>
</gene>
<dbReference type="PANTHER" id="PTHR46558">
    <property type="entry name" value="TRACRIPTIONAL REGULATORY PROTEIN-RELATED-RELATED"/>
    <property type="match status" value="1"/>
</dbReference>
<dbReference type="InterPro" id="IPR001387">
    <property type="entry name" value="Cro/C1-type_HTH"/>
</dbReference>
<accession>A0A9D9H588</accession>
<dbReference type="InterPro" id="IPR010982">
    <property type="entry name" value="Lambda_DNA-bd_dom_sf"/>
</dbReference>
<reference evidence="3" key="1">
    <citation type="submission" date="2020-10" db="EMBL/GenBank/DDBJ databases">
        <authorList>
            <person name="Gilroy R."/>
        </authorList>
    </citation>
    <scope>NUCLEOTIDE SEQUENCE</scope>
    <source>
        <strain evidence="3">F6-4510</strain>
    </source>
</reference>